<evidence type="ECO:0000313" key="2">
    <source>
        <dbReference type="EMBL" id="KAI6653823.1"/>
    </source>
</evidence>
<accession>A0AAV7JXR2</accession>
<feature type="transmembrane region" description="Helical" evidence="1">
    <location>
        <begin position="355"/>
        <end position="379"/>
    </location>
</feature>
<reference evidence="2 3" key="1">
    <citation type="journal article" date="2023" name="BMC Biol.">
        <title>The compact genome of the sponge Oopsacas minuta (Hexactinellida) is lacking key metazoan core genes.</title>
        <authorList>
            <person name="Santini S."/>
            <person name="Schenkelaars Q."/>
            <person name="Jourda C."/>
            <person name="Duchesne M."/>
            <person name="Belahbib H."/>
            <person name="Rocher C."/>
            <person name="Selva M."/>
            <person name="Riesgo A."/>
            <person name="Vervoort M."/>
            <person name="Leys S.P."/>
            <person name="Kodjabachian L."/>
            <person name="Le Bivic A."/>
            <person name="Borchiellini C."/>
            <person name="Claverie J.M."/>
            <person name="Renard E."/>
        </authorList>
    </citation>
    <scope>NUCLEOTIDE SEQUENCE [LARGE SCALE GENOMIC DNA]</scope>
    <source>
        <strain evidence="2">SPO-2</strain>
    </source>
</reference>
<dbReference type="AlphaFoldDB" id="A0AAV7JXR2"/>
<comment type="caution">
    <text evidence="2">The sequence shown here is derived from an EMBL/GenBank/DDBJ whole genome shotgun (WGS) entry which is preliminary data.</text>
</comment>
<feature type="transmembrane region" description="Helical" evidence="1">
    <location>
        <begin position="311"/>
        <end position="330"/>
    </location>
</feature>
<organism evidence="2 3">
    <name type="scientific">Oopsacas minuta</name>
    <dbReference type="NCBI Taxonomy" id="111878"/>
    <lineage>
        <taxon>Eukaryota</taxon>
        <taxon>Metazoa</taxon>
        <taxon>Porifera</taxon>
        <taxon>Hexactinellida</taxon>
        <taxon>Hexasterophora</taxon>
        <taxon>Lyssacinosida</taxon>
        <taxon>Leucopsacidae</taxon>
        <taxon>Oopsacas</taxon>
    </lineage>
</organism>
<gene>
    <name evidence="2" type="ORF">LOD99_3326</name>
</gene>
<feature type="transmembrane region" description="Helical" evidence="1">
    <location>
        <begin position="437"/>
        <end position="456"/>
    </location>
</feature>
<dbReference type="Gene3D" id="1.20.1070.10">
    <property type="entry name" value="Rhodopsin 7-helix transmembrane proteins"/>
    <property type="match status" value="1"/>
</dbReference>
<evidence type="ECO:0000256" key="1">
    <source>
        <dbReference type="SAM" id="Phobius"/>
    </source>
</evidence>
<protein>
    <submittedName>
        <fullName evidence="2">Uncharacterized protein</fullName>
    </submittedName>
</protein>
<dbReference type="Proteomes" id="UP001165289">
    <property type="component" value="Unassembled WGS sequence"/>
</dbReference>
<keyword evidence="1" id="KW-0812">Transmembrane</keyword>
<feature type="transmembrane region" description="Helical" evidence="1">
    <location>
        <begin position="270"/>
        <end position="291"/>
    </location>
</feature>
<feature type="transmembrane region" description="Helical" evidence="1">
    <location>
        <begin position="233"/>
        <end position="250"/>
    </location>
</feature>
<keyword evidence="1" id="KW-1133">Transmembrane helix</keyword>
<proteinExistence type="predicted"/>
<name>A0AAV7JXR2_9METZ</name>
<feature type="transmembrane region" description="Helical" evidence="1">
    <location>
        <begin position="51"/>
        <end position="75"/>
    </location>
</feature>
<evidence type="ECO:0000313" key="3">
    <source>
        <dbReference type="Proteomes" id="UP001165289"/>
    </source>
</evidence>
<feature type="transmembrane region" description="Helical" evidence="1">
    <location>
        <begin position="138"/>
        <end position="158"/>
    </location>
</feature>
<keyword evidence="3" id="KW-1185">Reference proteome</keyword>
<feature type="transmembrane region" description="Helical" evidence="1">
    <location>
        <begin position="170"/>
        <end position="188"/>
    </location>
</feature>
<keyword evidence="1" id="KW-0472">Membrane</keyword>
<dbReference type="EMBL" id="JAKMXF010000255">
    <property type="protein sequence ID" value="KAI6653823.1"/>
    <property type="molecule type" value="Genomic_DNA"/>
</dbReference>
<sequence>MEKSTEKQARFKRSCSISNIVDVPTTPQERRKSTIRKEHTKSKLLNRGWIFVIRIVCIISVVAIWIFFFLPALLYRLPNMNPELNKTINEDLLDSINLSSITVNCPDQYVYSKVSNKCQPACGRWSNCGYVCLYLKQAVLAVSAIIGVVVSTYAIFSWIRLRRTWKFQHYPILFCICVNLLLSISFGISDIPGNFVFYCHTKYISLDELNQNAGIHIQIQGSFLHYLGLSNRLWFLMALLHILLMICFPMKNIFAEKRARLITFIVENSLCFGLPVILEMIPYALGIRYYFFDEIDMPILDNAIANAVIGYTPHVIITLLTMTLVICILYKTRMQAIKMKEFGDGYELQTIEKRLLIFTTIYFIISAIIVVSIIVHYFIDTQINKAFEDYLSFITLNSTYIDTNSSGTETLSHLLTPFNQNTIEEPIKPLLVYIRGMWQRLMFIAVFVVISVPCPCKKKKKSSVRKPSISKGNEMIFSNKGAKA</sequence>